<dbReference type="SUPFAM" id="SSF46934">
    <property type="entry name" value="UBA-like"/>
    <property type="match status" value="1"/>
</dbReference>
<keyword evidence="4" id="KW-1185">Reference proteome</keyword>
<evidence type="ECO:0000256" key="2">
    <source>
        <dbReference type="SAM" id="MobiDB-lite"/>
    </source>
</evidence>
<reference evidence="5" key="1">
    <citation type="submission" date="2025-08" db="UniProtKB">
        <authorList>
            <consortium name="RefSeq"/>
        </authorList>
    </citation>
    <scope>IDENTIFICATION</scope>
</reference>
<dbReference type="Proteomes" id="UP000694888">
    <property type="component" value="Unplaced"/>
</dbReference>
<feature type="region of interest" description="Disordered" evidence="2">
    <location>
        <begin position="199"/>
        <end position="230"/>
    </location>
</feature>
<comment type="similarity">
    <text evidence="1">Belongs to the DMRT family.</text>
</comment>
<dbReference type="GeneID" id="101850961"/>
<dbReference type="RefSeq" id="XP_012939103.1">
    <property type="nucleotide sequence ID" value="XM_013083649.2"/>
</dbReference>
<dbReference type="Pfam" id="PF03474">
    <property type="entry name" value="DMA"/>
    <property type="match status" value="1"/>
</dbReference>
<dbReference type="InterPro" id="IPR005173">
    <property type="entry name" value="DMA"/>
</dbReference>
<feature type="compositionally biased region" description="Polar residues" evidence="2">
    <location>
        <begin position="204"/>
        <end position="215"/>
    </location>
</feature>
<proteinExistence type="inferred from homology"/>
<protein>
    <submittedName>
        <fullName evidence="5">Uncharacterized protein LOC101850961</fullName>
    </submittedName>
</protein>
<organism evidence="4 5">
    <name type="scientific">Aplysia californica</name>
    <name type="common">California sea hare</name>
    <dbReference type="NCBI Taxonomy" id="6500"/>
    <lineage>
        <taxon>Eukaryota</taxon>
        <taxon>Metazoa</taxon>
        <taxon>Spiralia</taxon>
        <taxon>Lophotrochozoa</taxon>
        <taxon>Mollusca</taxon>
        <taxon>Gastropoda</taxon>
        <taxon>Heterobranchia</taxon>
        <taxon>Euthyneura</taxon>
        <taxon>Tectipleura</taxon>
        <taxon>Aplysiida</taxon>
        <taxon>Aplysioidea</taxon>
        <taxon>Aplysiidae</taxon>
        <taxon>Aplysia</taxon>
    </lineage>
</organism>
<feature type="region of interest" description="Disordered" evidence="2">
    <location>
        <begin position="274"/>
        <end position="327"/>
    </location>
</feature>
<name>A0ABM1A1U1_APLCA</name>
<sequence>MAAQVALRRHQASELTSVLKAKVKSAASLLQQRKVLQRNLRSLQQHSLSREILTHCRSRLHALPPTDAVKSMSPLVNERMRKRRCFADKELEVVMLEREQQAELTHRQLALHYLQRRLVYGTAVQLHQPPPELLDHRLHDRSMSREFLMKVFPHHNPNLVELVFQGCGGNLERTIEQLASEFKCNGGAINSVSPVVGEYEKGRSQQTPTPSSGLQSFHAPCGSASIHKPSSGGHRMVNVFPFALPQPMMVPGFTAPFYTSQMLQFNNGLETEKKTENVVHQSSTAAGPSDGHQRNKITNTSTRSLSTDKITENAQDSMSRGNSDEYSSNVHALDQTRLSHMNSGSDKQSCFVSLIPNSVCQSLEGCERQFPLPANTRNSDLEMSIRSNPSAYHDLDIGECSEEDRPSFIPEAVSHDNPTSHQPKNVIFSSAERGRNSSVVEKQTPVITPNVLKFSVESIIGKS</sequence>
<feature type="compositionally biased region" description="Polar residues" evidence="2">
    <location>
        <begin position="296"/>
        <end position="327"/>
    </location>
</feature>
<dbReference type="InterPro" id="IPR009060">
    <property type="entry name" value="UBA-like_sf"/>
</dbReference>
<gene>
    <name evidence="5" type="primary">LOC101850961</name>
</gene>
<evidence type="ECO:0000313" key="5">
    <source>
        <dbReference type="RefSeq" id="XP_012939103.1"/>
    </source>
</evidence>
<feature type="domain" description="DMA" evidence="3">
    <location>
        <begin position="147"/>
        <end position="178"/>
    </location>
</feature>
<evidence type="ECO:0000259" key="3">
    <source>
        <dbReference type="Pfam" id="PF03474"/>
    </source>
</evidence>
<evidence type="ECO:0000256" key="1">
    <source>
        <dbReference type="ARBA" id="ARBA00006834"/>
    </source>
</evidence>
<evidence type="ECO:0000313" key="4">
    <source>
        <dbReference type="Proteomes" id="UP000694888"/>
    </source>
</evidence>
<accession>A0ABM1A1U1</accession>